<dbReference type="AlphaFoldDB" id="A0A0D8IA34"/>
<reference evidence="5 6" key="1">
    <citation type="submission" date="2014-10" db="EMBL/GenBank/DDBJ databases">
        <title>Genome sequence of Clostridium aceticum DSM 1496.</title>
        <authorList>
            <person name="Poehlein A."/>
            <person name="Schiel-Bengelsdorf B."/>
            <person name="Gottschalk G."/>
            <person name="Duerre P."/>
            <person name="Daniel R."/>
        </authorList>
    </citation>
    <scope>NUCLEOTIDE SEQUENCE [LARGE SCALE GENOMIC DNA]</scope>
    <source>
        <strain evidence="5 6">DSM 1496</strain>
    </source>
</reference>
<gene>
    <name evidence="5" type="ORF">CACET_c28550</name>
</gene>
<keyword evidence="6" id="KW-1185">Reference proteome</keyword>
<dbReference type="PANTHER" id="PTHR32347:SF23">
    <property type="entry name" value="BLL5650 PROTEIN"/>
    <property type="match status" value="1"/>
</dbReference>
<dbReference type="Gene3D" id="2.40.420.20">
    <property type="match status" value="1"/>
</dbReference>
<dbReference type="KEGG" id="cace:CACET_c28550"/>
<dbReference type="InterPro" id="IPR050465">
    <property type="entry name" value="UPF0194_transport"/>
</dbReference>
<dbReference type="OrthoDB" id="9791520at2"/>
<accession>A0A0D8IA34</accession>
<dbReference type="Gene3D" id="2.40.30.170">
    <property type="match status" value="1"/>
</dbReference>
<dbReference type="GO" id="GO:0030313">
    <property type="term" value="C:cell envelope"/>
    <property type="evidence" value="ECO:0007669"/>
    <property type="project" value="UniProtKB-SubCell"/>
</dbReference>
<evidence type="ECO:0000313" key="5">
    <source>
        <dbReference type="EMBL" id="AKL96300.1"/>
    </source>
</evidence>
<dbReference type="InterPro" id="IPR011053">
    <property type="entry name" value="Single_hybrid_motif"/>
</dbReference>
<dbReference type="PATRIC" id="fig|84022.5.peg.270"/>
<dbReference type="Pfam" id="PF25973">
    <property type="entry name" value="BSH_CzcB"/>
    <property type="match status" value="1"/>
</dbReference>
<evidence type="ECO:0000259" key="3">
    <source>
        <dbReference type="Pfam" id="PF25973"/>
    </source>
</evidence>
<dbReference type="InterPro" id="IPR058647">
    <property type="entry name" value="BSH_CzcB-like"/>
</dbReference>
<evidence type="ECO:0000256" key="2">
    <source>
        <dbReference type="ARBA" id="ARBA00023054"/>
    </source>
</evidence>
<name>A0A0D8IA34_9CLOT</name>
<protein>
    <submittedName>
        <fullName evidence="5">Efflux transporter, RND family, MFP subunit</fullName>
    </submittedName>
</protein>
<feature type="domain" description="CzcB-like barrel-sandwich hybrid" evidence="3">
    <location>
        <begin position="58"/>
        <end position="249"/>
    </location>
</feature>
<organism evidence="5 6">
    <name type="scientific">Clostridium aceticum</name>
    <dbReference type="NCBI Taxonomy" id="84022"/>
    <lineage>
        <taxon>Bacteria</taxon>
        <taxon>Bacillati</taxon>
        <taxon>Bacillota</taxon>
        <taxon>Clostridia</taxon>
        <taxon>Eubacteriales</taxon>
        <taxon>Clostridiaceae</taxon>
        <taxon>Clostridium</taxon>
    </lineage>
</organism>
<evidence type="ECO:0000313" key="6">
    <source>
        <dbReference type="Proteomes" id="UP000035704"/>
    </source>
</evidence>
<dbReference type="STRING" id="84022.CACET_c28550"/>
<dbReference type="Gene3D" id="2.40.50.100">
    <property type="match status" value="1"/>
</dbReference>
<dbReference type="RefSeq" id="WP_044824849.1">
    <property type="nucleotide sequence ID" value="NZ_CP009687.1"/>
</dbReference>
<evidence type="ECO:0000259" key="4">
    <source>
        <dbReference type="Pfam" id="PF25989"/>
    </source>
</evidence>
<dbReference type="Proteomes" id="UP000035704">
    <property type="component" value="Chromosome"/>
</dbReference>
<comment type="subcellular location">
    <subcellularLocation>
        <location evidence="1">Cell envelope</location>
    </subcellularLocation>
</comment>
<dbReference type="Pfam" id="PF25989">
    <property type="entry name" value="YknX_C"/>
    <property type="match status" value="1"/>
</dbReference>
<dbReference type="InterPro" id="IPR058637">
    <property type="entry name" value="YknX-like_C"/>
</dbReference>
<feature type="domain" description="YknX-like C-terminal permuted SH3-like" evidence="4">
    <location>
        <begin position="342"/>
        <end position="409"/>
    </location>
</feature>
<dbReference type="SUPFAM" id="SSF51230">
    <property type="entry name" value="Single hybrid motif"/>
    <property type="match status" value="1"/>
</dbReference>
<proteinExistence type="predicted"/>
<sequence length="412" mass="46279">MKKKIIGIIGILVVVAAFGLFMINRNKAIEVTVALVERGEIKEYVEELATLTMENQESVYAPTAGRVISVHVKVGDQVEKGDVLVKIDPQQLSEQKKLLEAQKTAVMAQLNEAVKPINEKEVERLELLLTAQERNVGEAQRKLDNSKRLYEAGAISSEEHQSAVLLLDTEVNSLERIKLDLELIKEPISPNIAPQYEAQLRQLDLQIQELTRQAKDFVVYAPMRGTVMMRQVDVGSYLQPGIQIIELGDKGKLYLESDILVGDMGKIEIGAPVEIFNKDLGIEGIKGSVKKIHPQAFSKISDLGIEQKRVKIEITVEDSIENLRPGYDLDIRVITDSKENVLLIPENAIFQMDRKYYVFVNENNTAVLREIQKGMESQRLVEVIRGLQEGEEVVISPDEKLKEGIAIEVLEF</sequence>
<dbReference type="EMBL" id="CP009687">
    <property type="protein sequence ID" value="AKL96300.1"/>
    <property type="molecule type" value="Genomic_DNA"/>
</dbReference>
<keyword evidence="2" id="KW-0175">Coiled coil</keyword>
<dbReference type="PANTHER" id="PTHR32347">
    <property type="entry name" value="EFFLUX SYSTEM COMPONENT YKNX-RELATED"/>
    <property type="match status" value="1"/>
</dbReference>
<evidence type="ECO:0000256" key="1">
    <source>
        <dbReference type="ARBA" id="ARBA00004196"/>
    </source>
</evidence>